<dbReference type="CDD" id="cd05403">
    <property type="entry name" value="NT_KNTase_like"/>
    <property type="match status" value="1"/>
</dbReference>
<dbReference type="InterPro" id="IPR043519">
    <property type="entry name" value="NT_sf"/>
</dbReference>
<reference evidence="2" key="1">
    <citation type="submission" date="2019-01" db="EMBL/GenBank/DDBJ databases">
        <authorList>
            <consortium name="Genoscope - CEA"/>
            <person name="William W."/>
        </authorList>
    </citation>
    <scope>NUCLEOTIDE SEQUENCE</scope>
    <source>
        <strain evidence="2">CR-1</strain>
    </source>
</reference>
<dbReference type="Pfam" id="PF01909">
    <property type="entry name" value="NTP_transf_2"/>
    <property type="match status" value="1"/>
</dbReference>
<proteinExistence type="predicted"/>
<dbReference type="EMBL" id="CAACVI010000012">
    <property type="protein sequence ID" value="VEN73872.1"/>
    <property type="molecule type" value="Genomic_DNA"/>
</dbReference>
<evidence type="ECO:0000313" key="2">
    <source>
        <dbReference type="EMBL" id="VEN73872.1"/>
    </source>
</evidence>
<gene>
    <name evidence="2" type="ORF">EPICR_20342</name>
</gene>
<dbReference type="PANTHER" id="PTHR43449">
    <property type="entry name" value="NUCLEOTIDYLTRANSFERASE"/>
    <property type="match status" value="1"/>
</dbReference>
<organism evidence="2">
    <name type="scientific">uncultured Desulfobacteraceae bacterium</name>
    <dbReference type="NCBI Taxonomy" id="218296"/>
    <lineage>
        <taxon>Bacteria</taxon>
        <taxon>Pseudomonadati</taxon>
        <taxon>Thermodesulfobacteriota</taxon>
        <taxon>Desulfobacteria</taxon>
        <taxon>Desulfobacterales</taxon>
        <taxon>Desulfobacteraceae</taxon>
        <taxon>environmental samples</taxon>
    </lineage>
</organism>
<sequence>MPQNHLIELENILAELSPYKAVLFGSYAYGEIGADSDIDLIVVLDKNQPPKNFDERTENYSSVKKYFKHLNVKVPMDLIVYTRPEWDCFIKADNSFTREILEKGKFLV</sequence>
<accession>A0A484HHH8</accession>
<dbReference type="PANTHER" id="PTHR43449:SF3">
    <property type="entry name" value="POLYMERASE NUCLEOTIDYL TRANSFERASE DOMAIN-CONTAINING PROTEIN"/>
    <property type="match status" value="1"/>
</dbReference>
<dbReference type="AlphaFoldDB" id="A0A484HHH8"/>
<dbReference type="SUPFAM" id="SSF81301">
    <property type="entry name" value="Nucleotidyltransferase"/>
    <property type="match status" value="1"/>
</dbReference>
<feature type="domain" description="Polymerase nucleotidyl transferase" evidence="1">
    <location>
        <begin position="8"/>
        <end position="94"/>
    </location>
</feature>
<protein>
    <recommendedName>
        <fullName evidence="1">Polymerase nucleotidyl transferase domain-containing protein</fullName>
    </recommendedName>
</protein>
<evidence type="ECO:0000259" key="1">
    <source>
        <dbReference type="Pfam" id="PF01909"/>
    </source>
</evidence>
<dbReference type="Gene3D" id="3.30.460.10">
    <property type="entry name" value="Beta Polymerase, domain 2"/>
    <property type="match status" value="1"/>
</dbReference>
<name>A0A484HHH8_9BACT</name>
<dbReference type="InterPro" id="IPR002934">
    <property type="entry name" value="Polymerase_NTP_transf_dom"/>
</dbReference>
<dbReference type="GO" id="GO:0016779">
    <property type="term" value="F:nucleotidyltransferase activity"/>
    <property type="evidence" value="ECO:0007669"/>
    <property type="project" value="InterPro"/>
</dbReference>